<dbReference type="GO" id="GO:0006680">
    <property type="term" value="P:glucosylceramide catabolic process"/>
    <property type="evidence" value="ECO:0007669"/>
    <property type="project" value="TreeGrafter"/>
</dbReference>
<name>A0A0M9VUT2_ESCWE</name>
<dbReference type="InterPro" id="IPR001139">
    <property type="entry name" value="Glyco_hydro_30"/>
</dbReference>
<feature type="domain" description="Glycosyl hydrolase family 30 beta sandwich" evidence="3">
    <location>
        <begin position="162"/>
        <end position="212"/>
    </location>
</feature>
<dbReference type="PANTHER" id="PTHR11069">
    <property type="entry name" value="GLUCOSYLCERAMIDASE"/>
    <property type="match status" value="1"/>
</dbReference>
<keyword evidence="1" id="KW-0732">Signal</keyword>
<dbReference type="Proteomes" id="UP000053831">
    <property type="component" value="Unassembled WGS sequence"/>
</dbReference>
<evidence type="ECO:0000259" key="3">
    <source>
        <dbReference type="Pfam" id="PF17189"/>
    </source>
</evidence>
<dbReference type="STRING" id="150374.A0A0M9VUT2"/>
<dbReference type="GO" id="GO:0004348">
    <property type="term" value="F:glucosylceramidase activity"/>
    <property type="evidence" value="ECO:0007669"/>
    <property type="project" value="InterPro"/>
</dbReference>
<dbReference type="EMBL" id="LGSR01000018">
    <property type="protein sequence ID" value="KOS20233.1"/>
    <property type="molecule type" value="Genomic_DNA"/>
</dbReference>
<evidence type="ECO:0000256" key="2">
    <source>
        <dbReference type="ARBA" id="ARBA00022801"/>
    </source>
</evidence>
<protein>
    <submittedName>
        <fullName evidence="4">Endo-1</fullName>
    </submittedName>
</protein>
<proteinExistence type="predicted"/>
<evidence type="ECO:0000313" key="5">
    <source>
        <dbReference type="Proteomes" id="UP000053831"/>
    </source>
</evidence>
<dbReference type="Gene3D" id="3.20.20.80">
    <property type="entry name" value="Glycosidases"/>
    <property type="match status" value="2"/>
</dbReference>
<evidence type="ECO:0000256" key="1">
    <source>
        <dbReference type="ARBA" id="ARBA00022729"/>
    </source>
</evidence>
<dbReference type="Pfam" id="PF17189">
    <property type="entry name" value="Glyco_hydro_30C"/>
    <property type="match status" value="1"/>
</dbReference>
<gene>
    <name evidence="4" type="ORF">ESCO_006184</name>
</gene>
<sequence length="212" mass="22227">MTPDFTMHRHSNDPSGAHFSLMRHTIGASDLSGDTAYTYDHNGGAADPTLAGFDLGDRGRAMASLLARMRGLNADLRILGSPEAQRQLGLGAYAMAWTLGTDAADGPHLSTSRCATCTGLVTVNGADSYTLQTAYYMVAQFSRFMTPGGTVLGGTGSRDFSDGGIQSVASLNPDGSKTVVIQNTFGNDVFVSVFLKSDQEWSGNVPASSVTT</sequence>
<accession>A0A0M9VUT2</accession>
<reference evidence="4 5" key="1">
    <citation type="submission" date="2015-07" db="EMBL/GenBank/DDBJ databases">
        <title>The genome of the fungus Escovopsis weberi, a specialized disease agent of ant agriculture.</title>
        <authorList>
            <person name="de Man T.J."/>
            <person name="Stajich J.E."/>
            <person name="Kubicek C.P."/>
            <person name="Chenthamara K."/>
            <person name="Atanasova L."/>
            <person name="Druzhinina I.S."/>
            <person name="Birnbaum S."/>
            <person name="Barribeau S.M."/>
            <person name="Teiling C."/>
            <person name="Suen G."/>
            <person name="Currie C."/>
            <person name="Gerardo N.M."/>
        </authorList>
    </citation>
    <scope>NUCLEOTIDE SEQUENCE [LARGE SCALE GENOMIC DNA]</scope>
</reference>
<evidence type="ECO:0000313" key="4">
    <source>
        <dbReference type="EMBL" id="KOS20233.1"/>
    </source>
</evidence>
<comment type="caution">
    <text evidence="4">The sequence shown here is derived from an EMBL/GenBank/DDBJ whole genome shotgun (WGS) entry which is preliminary data.</text>
</comment>
<dbReference type="OrthoDB" id="2160638at2759"/>
<dbReference type="PANTHER" id="PTHR11069:SF23">
    <property type="entry name" value="LYSOSOMAL ACID GLUCOSYLCERAMIDASE"/>
    <property type="match status" value="1"/>
</dbReference>
<keyword evidence="2" id="KW-0378">Hydrolase</keyword>
<dbReference type="AlphaFoldDB" id="A0A0M9VUT2"/>
<keyword evidence="5" id="KW-1185">Reference proteome</keyword>
<dbReference type="GO" id="GO:0016020">
    <property type="term" value="C:membrane"/>
    <property type="evidence" value="ECO:0007669"/>
    <property type="project" value="GOC"/>
</dbReference>
<dbReference type="InterPro" id="IPR033452">
    <property type="entry name" value="GH30_C"/>
</dbReference>
<organism evidence="4 5">
    <name type="scientific">Escovopsis weberi</name>
    <dbReference type="NCBI Taxonomy" id="150374"/>
    <lineage>
        <taxon>Eukaryota</taxon>
        <taxon>Fungi</taxon>
        <taxon>Dikarya</taxon>
        <taxon>Ascomycota</taxon>
        <taxon>Pezizomycotina</taxon>
        <taxon>Sordariomycetes</taxon>
        <taxon>Hypocreomycetidae</taxon>
        <taxon>Hypocreales</taxon>
        <taxon>Hypocreaceae</taxon>
        <taxon>Escovopsis</taxon>
    </lineage>
</organism>